<reference evidence="2" key="1">
    <citation type="journal article" date="2022" name="bioRxiv">
        <title>Sequencing and chromosome-scale assembly of the giantPleurodeles waltlgenome.</title>
        <authorList>
            <person name="Brown T."/>
            <person name="Elewa A."/>
            <person name="Iarovenko S."/>
            <person name="Subramanian E."/>
            <person name="Araus A.J."/>
            <person name="Petzold A."/>
            <person name="Susuki M."/>
            <person name="Suzuki K.-i.T."/>
            <person name="Hayashi T."/>
            <person name="Toyoda A."/>
            <person name="Oliveira C."/>
            <person name="Osipova E."/>
            <person name="Leigh N.D."/>
            <person name="Simon A."/>
            <person name="Yun M.H."/>
        </authorList>
    </citation>
    <scope>NUCLEOTIDE SEQUENCE</scope>
    <source>
        <strain evidence="2">20211129_DDA</strain>
        <tissue evidence="2">Liver</tissue>
    </source>
</reference>
<feature type="compositionally biased region" description="Basic and acidic residues" evidence="1">
    <location>
        <begin position="38"/>
        <end position="48"/>
    </location>
</feature>
<dbReference type="AlphaFoldDB" id="A0AAV7PJC4"/>
<feature type="region of interest" description="Disordered" evidence="1">
    <location>
        <begin position="17"/>
        <end position="60"/>
    </location>
</feature>
<gene>
    <name evidence="2" type="ORF">NDU88_005070</name>
</gene>
<keyword evidence="3" id="KW-1185">Reference proteome</keyword>
<feature type="compositionally biased region" description="Basic residues" evidence="1">
    <location>
        <begin position="108"/>
        <end position="119"/>
    </location>
</feature>
<proteinExistence type="predicted"/>
<feature type="region of interest" description="Disordered" evidence="1">
    <location>
        <begin position="81"/>
        <end position="131"/>
    </location>
</feature>
<protein>
    <submittedName>
        <fullName evidence="2">Uncharacterized protein</fullName>
    </submittedName>
</protein>
<organism evidence="2 3">
    <name type="scientific">Pleurodeles waltl</name>
    <name type="common">Iberian ribbed newt</name>
    <dbReference type="NCBI Taxonomy" id="8319"/>
    <lineage>
        <taxon>Eukaryota</taxon>
        <taxon>Metazoa</taxon>
        <taxon>Chordata</taxon>
        <taxon>Craniata</taxon>
        <taxon>Vertebrata</taxon>
        <taxon>Euteleostomi</taxon>
        <taxon>Amphibia</taxon>
        <taxon>Batrachia</taxon>
        <taxon>Caudata</taxon>
        <taxon>Salamandroidea</taxon>
        <taxon>Salamandridae</taxon>
        <taxon>Pleurodelinae</taxon>
        <taxon>Pleurodeles</taxon>
    </lineage>
</organism>
<comment type="caution">
    <text evidence="2">The sequence shown here is derived from an EMBL/GenBank/DDBJ whole genome shotgun (WGS) entry which is preliminary data.</text>
</comment>
<dbReference type="EMBL" id="JANPWB010000011">
    <property type="protein sequence ID" value="KAJ1126663.1"/>
    <property type="molecule type" value="Genomic_DNA"/>
</dbReference>
<accession>A0AAV7PJC4</accession>
<name>A0AAV7PJC4_PLEWA</name>
<dbReference type="Proteomes" id="UP001066276">
    <property type="component" value="Chromosome 7"/>
</dbReference>
<evidence type="ECO:0000313" key="3">
    <source>
        <dbReference type="Proteomes" id="UP001066276"/>
    </source>
</evidence>
<sequence length="131" mass="14139">MVASSALSFAAGCDLGGDCGASETSGDPYPSPHTPLTDGDRTAARDPPRWACGVPSEPRPADWEAAADLIWRAQVETMACNEGSSSGLNYGEYGDLTVRRGPRERPRQRLPQRPRRRGRTQLATWGGQLRA</sequence>
<evidence type="ECO:0000256" key="1">
    <source>
        <dbReference type="SAM" id="MobiDB-lite"/>
    </source>
</evidence>
<evidence type="ECO:0000313" key="2">
    <source>
        <dbReference type="EMBL" id="KAJ1126663.1"/>
    </source>
</evidence>
<feature type="compositionally biased region" description="Basic and acidic residues" evidence="1">
    <location>
        <begin position="97"/>
        <end position="107"/>
    </location>
</feature>